<feature type="compositionally biased region" description="Polar residues" evidence="1">
    <location>
        <begin position="368"/>
        <end position="386"/>
    </location>
</feature>
<evidence type="ECO:0000313" key="4">
    <source>
        <dbReference type="Proteomes" id="UP001190700"/>
    </source>
</evidence>
<evidence type="ECO:0000313" key="3">
    <source>
        <dbReference type="EMBL" id="KAK3244886.1"/>
    </source>
</evidence>
<dbReference type="SMART" id="SM00100">
    <property type="entry name" value="cNMP"/>
    <property type="match status" value="2"/>
</dbReference>
<reference evidence="3 4" key="1">
    <citation type="journal article" date="2015" name="Genome Biol. Evol.">
        <title>Comparative Genomics of a Bacterivorous Green Alga Reveals Evolutionary Causalities and Consequences of Phago-Mixotrophic Mode of Nutrition.</title>
        <authorList>
            <person name="Burns J.A."/>
            <person name="Paasch A."/>
            <person name="Narechania A."/>
            <person name="Kim E."/>
        </authorList>
    </citation>
    <scope>NUCLEOTIDE SEQUENCE [LARGE SCALE GENOMIC DNA]</scope>
    <source>
        <strain evidence="3 4">PLY_AMNH</strain>
    </source>
</reference>
<dbReference type="Proteomes" id="UP001190700">
    <property type="component" value="Unassembled WGS sequence"/>
</dbReference>
<proteinExistence type="predicted"/>
<dbReference type="SUPFAM" id="SSF51206">
    <property type="entry name" value="cAMP-binding domain-like"/>
    <property type="match status" value="2"/>
</dbReference>
<evidence type="ECO:0000256" key="1">
    <source>
        <dbReference type="SAM" id="MobiDB-lite"/>
    </source>
</evidence>
<dbReference type="Pfam" id="PF00027">
    <property type="entry name" value="cNMP_binding"/>
    <property type="match status" value="2"/>
</dbReference>
<dbReference type="EMBL" id="LGRX02031263">
    <property type="protein sequence ID" value="KAK3244886.1"/>
    <property type="molecule type" value="Genomic_DNA"/>
</dbReference>
<dbReference type="InterPro" id="IPR018490">
    <property type="entry name" value="cNMP-bd_dom_sf"/>
</dbReference>
<accession>A0AAE0BY21</accession>
<feature type="domain" description="Cyclic nucleotide-binding" evidence="2">
    <location>
        <begin position="208"/>
        <end position="279"/>
    </location>
</feature>
<protein>
    <recommendedName>
        <fullName evidence="2">Cyclic nucleotide-binding domain-containing protein</fullName>
    </recommendedName>
</protein>
<sequence length="411" mass="45041">MNSEKKKIARKIKSLRSCDATTLANRIVSKCSTAAVERALADSLDICCLTAVLVPYFGFLPLSVLKALCKVLEYKRVEAGEIIVAEGSHCDQFYTVVRGQVEVSTTTGVLGHVEVGHTFGEESLVSGQECDASYVATSQVDLLTLDRETFLGFFHSKFKVLHSVTVNFLKKHVKVFTDASSSACTELAHYLTKEYYSAGHHFAVATSEHIYFIKYGECGIYAEIDSDSGNEQPTVKELGKLEVGAFFGEGCIFEEQQQPGLSIRANTDIVVFRIPKNLFIDHVNPNIAKLMREEAAIRNQYHADRHGFRLRKIQNKAQGEFPGFSSVSAPPINMISSQSSRGSSSDGPTSPVHIRHLPPIHNAPLPPTSTTESRSPKVHSSGSKSGQKVGRESRSKKSATRIDASIPQDFA</sequence>
<feature type="compositionally biased region" description="Low complexity" evidence="1">
    <location>
        <begin position="336"/>
        <end position="345"/>
    </location>
</feature>
<evidence type="ECO:0000259" key="2">
    <source>
        <dbReference type="PROSITE" id="PS50042"/>
    </source>
</evidence>
<feature type="region of interest" description="Disordered" evidence="1">
    <location>
        <begin position="321"/>
        <end position="411"/>
    </location>
</feature>
<comment type="caution">
    <text evidence="3">The sequence shown here is derived from an EMBL/GenBank/DDBJ whole genome shotgun (WGS) entry which is preliminary data.</text>
</comment>
<dbReference type="PANTHER" id="PTHR23011:SF28">
    <property type="entry name" value="CYCLIC NUCLEOTIDE-BINDING DOMAIN CONTAINING PROTEIN"/>
    <property type="match status" value="1"/>
</dbReference>
<keyword evidence="4" id="KW-1185">Reference proteome</keyword>
<feature type="domain" description="Cyclic nucleotide-binding" evidence="2">
    <location>
        <begin position="56"/>
        <end position="171"/>
    </location>
</feature>
<dbReference type="Gene3D" id="2.60.120.10">
    <property type="entry name" value="Jelly Rolls"/>
    <property type="match status" value="2"/>
</dbReference>
<dbReference type="CDD" id="cd00038">
    <property type="entry name" value="CAP_ED"/>
    <property type="match status" value="2"/>
</dbReference>
<dbReference type="PANTHER" id="PTHR23011">
    <property type="entry name" value="CYCLIC NUCLEOTIDE-BINDING DOMAIN CONTAINING PROTEIN"/>
    <property type="match status" value="1"/>
</dbReference>
<dbReference type="AlphaFoldDB" id="A0AAE0BY21"/>
<dbReference type="InterPro" id="IPR014710">
    <property type="entry name" value="RmlC-like_jellyroll"/>
</dbReference>
<organism evidence="3 4">
    <name type="scientific">Cymbomonas tetramitiformis</name>
    <dbReference type="NCBI Taxonomy" id="36881"/>
    <lineage>
        <taxon>Eukaryota</taxon>
        <taxon>Viridiplantae</taxon>
        <taxon>Chlorophyta</taxon>
        <taxon>Pyramimonadophyceae</taxon>
        <taxon>Pyramimonadales</taxon>
        <taxon>Pyramimonadaceae</taxon>
        <taxon>Cymbomonas</taxon>
    </lineage>
</organism>
<gene>
    <name evidence="3" type="ORF">CYMTET_45523</name>
</gene>
<dbReference type="PROSITE" id="PS50042">
    <property type="entry name" value="CNMP_BINDING_3"/>
    <property type="match status" value="2"/>
</dbReference>
<dbReference type="InterPro" id="IPR000595">
    <property type="entry name" value="cNMP-bd_dom"/>
</dbReference>
<name>A0AAE0BY21_9CHLO</name>